<name>A0A4R0KJ14_9ACTN</name>
<organism evidence="3 4">
    <name type="scientific">Kribbella pittospori</name>
    <dbReference type="NCBI Taxonomy" id="722689"/>
    <lineage>
        <taxon>Bacteria</taxon>
        <taxon>Bacillati</taxon>
        <taxon>Actinomycetota</taxon>
        <taxon>Actinomycetes</taxon>
        <taxon>Propionibacteriales</taxon>
        <taxon>Kribbellaceae</taxon>
        <taxon>Kribbella</taxon>
    </lineage>
</organism>
<evidence type="ECO:0000256" key="1">
    <source>
        <dbReference type="SAM" id="MobiDB-lite"/>
    </source>
</evidence>
<dbReference type="AlphaFoldDB" id="A0A4R0KJ14"/>
<keyword evidence="2" id="KW-0812">Transmembrane</keyword>
<accession>A0A4R0KJ14</accession>
<keyword evidence="2" id="KW-1133">Transmembrane helix</keyword>
<evidence type="ECO:0000313" key="3">
    <source>
        <dbReference type="EMBL" id="TCC57968.1"/>
    </source>
</evidence>
<keyword evidence="2" id="KW-0472">Membrane</keyword>
<dbReference type="Proteomes" id="UP000291144">
    <property type="component" value="Unassembled WGS sequence"/>
</dbReference>
<feature type="transmembrane region" description="Helical" evidence="2">
    <location>
        <begin position="54"/>
        <end position="75"/>
    </location>
</feature>
<feature type="region of interest" description="Disordered" evidence="1">
    <location>
        <begin position="1"/>
        <end position="22"/>
    </location>
</feature>
<feature type="compositionally biased region" description="Basic and acidic residues" evidence="1">
    <location>
        <begin position="1"/>
        <end position="10"/>
    </location>
</feature>
<proteinExistence type="predicted"/>
<dbReference type="OrthoDB" id="9974740at2"/>
<feature type="transmembrane region" description="Helical" evidence="2">
    <location>
        <begin position="28"/>
        <end position="48"/>
    </location>
</feature>
<dbReference type="EMBL" id="SJKB01000009">
    <property type="protein sequence ID" value="TCC57968.1"/>
    <property type="molecule type" value="Genomic_DNA"/>
</dbReference>
<feature type="compositionally biased region" description="Polar residues" evidence="1">
    <location>
        <begin position="11"/>
        <end position="21"/>
    </location>
</feature>
<dbReference type="RefSeq" id="WP_131361323.1">
    <property type="nucleotide sequence ID" value="NZ_SJKB01000009.1"/>
</dbReference>
<reference evidence="3 4" key="1">
    <citation type="submission" date="2019-02" db="EMBL/GenBank/DDBJ databases">
        <title>Kribbella capetownensis sp. nov. and Kribbella speibonae sp. nov., isolated from soil.</title>
        <authorList>
            <person name="Curtis S.M."/>
            <person name="Norton I."/>
            <person name="Everest G.J."/>
            <person name="Meyers P.R."/>
        </authorList>
    </citation>
    <scope>NUCLEOTIDE SEQUENCE [LARGE SCALE GENOMIC DNA]</scope>
    <source>
        <strain evidence="3 4">NRRL B-24813</strain>
    </source>
</reference>
<sequence>MTESGGDERSSLVTSPSNGSAASPGERAIAALIGCVTAAAGALAVFWTENEVGSGALLLIGAAFLAMATFGLVPVRFKVGDKEMEVGRAALRTLEDVLRESDAATQDKVIDAFEGELEARGVTREPGDAVDAMLSRFERYAGSRNPRTVHDYLLASGWQPFTPGKSTYIRWVYNGKAHSVSLFQNSGTLTAASVQVRDYARTLEGADRGPKDEALFVYAVDPSPAMGAADSIRRFADTTS</sequence>
<protein>
    <submittedName>
        <fullName evidence="3">Uncharacterized protein</fullName>
    </submittedName>
</protein>
<comment type="caution">
    <text evidence="3">The sequence shown here is derived from an EMBL/GenBank/DDBJ whole genome shotgun (WGS) entry which is preliminary data.</text>
</comment>
<keyword evidence="4" id="KW-1185">Reference proteome</keyword>
<evidence type="ECO:0000313" key="4">
    <source>
        <dbReference type="Proteomes" id="UP000291144"/>
    </source>
</evidence>
<evidence type="ECO:0000256" key="2">
    <source>
        <dbReference type="SAM" id="Phobius"/>
    </source>
</evidence>
<gene>
    <name evidence="3" type="ORF">E0H73_26815</name>
</gene>